<accession>A0A6G1ILT2</accession>
<evidence type="ECO:0000313" key="5">
    <source>
        <dbReference type="Proteomes" id="UP000799291"/>
    </source>
</evidence>
<dbReference type="EMBL" id="MU005607">
    <property type="protein sequence ID" value="KAF2678953.1"/>
    <property type="molecule type" value="Genomic_DNA"/>
</dbReference>
<dbReference type="PANTHER" id="PTHR37013:SF3">
    <property type="entry name" value="INTEGRAL MEMBRANE PROTEIN (AFU_ORTHOLOGUE AFUA_1G05950)"/>
    <property type="match status" value="1"/>
</dbReference>
<proteinExistence type="predicted"/>
<feature type="transmembrane region" description="Helical" evidence="2">
    <location>
        <begin position="33"/>
        <end position="55"/>
    </location>
</feature>
<feature type="region of interest" description="Disordered" evidence="1">
    <location>
        <begin position="320"/>
        <end position="345"/>
    </location>
</feature>
<sequence>MYDYSSHDLYGSGNATTIVKFDEWGVDRTIPRFFTAVTAIAWYNALEMLVLIFCVFKKYSGLYFWSLLITTASVIPYATGEWMKDSNLFPNDLVTEIFMSVGFVIMVPGQSLVLYSRLHLVTENRTLLRFVFWMIITNAVVLCVPTITLNFHQHFARPEGYTRAYVIMDKIEVSVFTAQEIFISCVYLWEVHKTLKIILDERARKSMWQLVAMNILHLTLDAALLTVGFLDFHAIQWTFKGFAYSIKLKTEFAILTQLVHIVKSRNNPEKLEIIIPKSPEGVVRQKAPNRQSYPSQMMQGNIPREWRLSVGISEIVSPSARERKGNQLQSPISTESVDMYPGRLG</sequence>
<evidence type="ECO:0000256" key="2">
    <source>
        <dbReference type="SAM" id="Phobius"/>
    </source>
</evidence>
<dbReference type="Pfam" id="PF24802">
    <property type="entry name" value="DUF7703"/>
    <property type="match status" value="1"/>
</dbReference>
<organism evidence="4 5">
    <name type="scientific">Lentithecium fluviatile CBS 122367</name>
    <dbReference type="NCBI Taxonomy" id="1168545"/>
    <lineage>
        <taxon>Eukaryota</taxon>
        <taxon>Fungi</taxon>
        <taxon>Dikarya</taxon>
        <taxon>Ascomycota</taxon>
        <taxon>Pezizomycotina</taxon>
        <taxon>Dothideomycetes</taxon>
        <taxon>Pleosporomycetidae</taxon>
        <taxon>Pleosporales</taxon>
        <taxon>Massarineae</taxon>
        <taxon>Lentitheciaceae</taxon>
        <taxon>Lentithecium</taxon>
    </lineage>
</organism>
<dbReference type="InterPro" id="IPR056120">
    <property type="entry name" value="DUF7703"/>
</dbReference>
<keyword evidence="2" id="KW-0472">Membrane</keyword>
<protein>
    <recommendedName>
        <fullName evidence="3">DUF7703 domain-containing protein</fullName>
    </recommendedName>
</protein>
<feature type="transmembrane region" description="Helical" evidence="2">
    <location>
        <begin position="130"/>
        <end position="151"/>
    </location>
</feature>
<dbReference type="PANTHER" id="PTHR37013">
    <property type="entry name" value="INTEGRAL MEMBRANE PROTEIN (AFU_ORTHOLOGUE AFUA_1G05950)-RELATED"/>
    <property type="match status" value="1"/>
</dbReference>
<gene>
    <name evidence="4" type="ORF">K458DRAFT_347515</name>
</gene>
<name>A0A6G1ILT2_9PLEO</name>
<dbReference type="AlphaFoldDB" id="A0A6G1ILT2"/>
<evidence type="ECO:0000259" key="3">
    <source>
        <dbReference type="Pfam" id="PF24802"/>
    </source>
</evidence>
<evidence type="ECO:0000256" key="1">
    <source>
        <dbReference type="SAM" id="MobiDB-lite"/>
    </source>
</evidence>
<dbReference type="OrthoDB" id="405906at2759"/>
<evidence type="ECO:0000313" key="4">
    <source>
        <dbReference type="EMBL" id="KAF2678953.1"/>
    </source>
</evidence>
<feature type="compositionally biased region" description="Polar residues" evidence="1">
    <location>
        <begin position="326"/>
        <end position="336"/>
    </location>
</feature>
<dbReference type="Proteomes" id="UP000799291">
    <property type="component" value="Unassembled WGS sequence"/>
</dbReference>
<keyword evidence="2" id="KW-0812">Transmembrane</keyword>
<feature type="domain" description="DUF7703" evidence="3">
    <location>
        <begin position="35"/>
        <end position="262"/>
    </location>
</feature>
<reference evidence="4" key="1">
    <citation type="journal article" date="2020" name="Stud. Mycol.">
        <title>101 Dothideomycetes genomes: a test case for predicting lifestyles and emergence of pathogens.</title>
        <authorList>
            <person name="Haridas S."/>
            <person name="Albert R."/>
            <person name="Binder M."/>
            <person name="Bloem J."/>
            <person name="Labutti K."/>
            <person name="Salamov A."/>
            <person name="Andreopoulos B."/>
            <person name="Baker S."/>
            <person name="Barry K."/>
            <person name="Bills G."/>
            <person name="Bluhm B."/>
            <person name="Cannon C."/>
            <person name="Castanera R."/>
            <person name="Culley D."/>
            <person name="Daum C."/>
            <person name="Ezra D."/>
            <person name="Gonzalez J."/>
            <person name="Henrissat B."/>
            <person name="Kuo A."/>
            <person name="Liang C."/>
            <person name="Lipzen A."/>
            <person name="Lutzoni F."/>
            <person name="Magnuson J."/>
            <person name="Mondo S."/>
            <person name="Nolan M."/>
            <person name="Ohm R."/>
            <person name="Pangilinan J."/>
            <person name="Park H.-J."/>
            <person name="Ramirez L."/>
            <person name="Alfaro M."/>
            <person name="Sun H."/>
            <person name="Tritt A."/>
            <person name="Yoshinaga Y."/>
            <person name="Zwiers L.-H."/>
            <person name="Turgeon B."/>
            <person name="Goodwin S."/>
            <person name="Spatafora J."/>
            <person name="Crous P."/>
            <person name="Grigoriev I."/>
        </authorList>
    </citation>
    <scope>NUCLEOTIDE SEQUENCE</scope>
    <source>
        <strain evidence="4">CBS 122367</strain>
    </source>
</reference>
<keyword evidence="2" id="KW-1133">Transmembrane helix</keyword>
<feature type="transmembrane region" description="Helical" evidence="2">
    <location>
        <begin position="62"/>
        <end position="78"/>
    </location>
</feature>
<feature type="transmembrane region" description="Helical" evidence="2">
    <location>
        <begin position="98"/>
        <end position="118"/>
    </location>
</feature>
<feature type="non-terminal residue" evidence="4">
    <location>
        <position position="345"/>
    </location>
</feature>
<keyword evidence="5" id="KW-1185">Reference proteome</keyword>